<name>A0A1E8EWG4_9CLOT</name>
<gene>
    <name evidence="2" type="ORF">CLOACE_20520</name>
</gene>
<dbReference type="AlphaFoldDB" id="A0A1E8EWG4"/>
<protein>
    <submittedName>
        <fullName evidence="2">Uncharacterized protein</fullName>
    </submittedName>
</protein>
<proteinExistence type="predicted"/>
<sequence>MSYFKEDFINNYIKEKSKEIKKLEKSKNQYIAEIEKCNKIFKYNKLKYNKIAYNNKELADKYEKLKHIFYKRGIILYIRNKNYNVNEWDNLHLKLEYNNYYIYTKNNELLYKFHEEETSVIREMIYNKPYSLIITRIDGNVLKLQLRLKLVNK</sequence>
<dbReference type="OrthoDB" id="1931821at2"/>
<keyword evidence="3" id="KW-1185">Reference proteome</keyword>
<organism evidence="2 3">
    <name type="scientific">Clostridium acetireducens DSM 10703</name>
    <dbReference type="NCBI Taxonomy" id="1121290"/>
    <lineage>
        <taxon>Bacteria</taxon>
        <taxon>Bacillati</taxon>
        <taxon>Bacillota</taxon>
        <taxon>Clostridia</taxon>
        <taxon>Eubacteriales</taxon>
        <taxon>Clostridiaceae</taxon>
        <taxon>Clostridium</taxon>
    </lineage>
</organism>
<evidence type="ECO:0000313" key="3">
    <source>
        <dbReference type="Proteomes" id="UP000175744"/>
    </source>
</evidence>
<reference evidence="2 3" key="1">
    <citation type="submission" date="2016-06" db="EMBL/GenBank/DDBJ databases">
        <title>Genome sequence of Clostridium acetireducens DSM 10703.</title>
        <authorList>
            <person name="Poehlein A."/>
            <person name="Fluechter S."/>
            <person name="Duerre P."/>
            <person name="Daniel R."/>
        </authorList>
    </citation>
    <scope>NUCLEOTIDE SEQUENCE [LARGE SCALE GENOMIC DNA]</scope>
    <source>
        <strain evidence="2 3">DSM 10703</strain>
    </source>
</reference>
<comment type="caution">
    <text evidence="2">The sequence shown here is derived from an EMBL/GenBank/DDBJ whole genome shotgun (WGS) entry which is preliminary data.</text>
</comment>
<dbReference type="STRING" id="1121290.CLAOCE_20520"/>
<dbReference type="Proteomes" id="UP000175744">
    <property type="component" value="Unassembled WGS sequence"/>
</dbReference>
<keyword evidence="1" id="KW-0175">Coiled coil</keyword>
<evidence type="ECO:0000256" key="1">
    <source>
        <dbReference type="SAM" id="Coils"/>
    </source>
</evidence>
<evidence type="ECO:0000313" key="2">
    <source>
        <dbReference type="EMBL" id="OFI01570.1"/>
    </source>
</evidence>
<feature type="coiled-coil region" evidence="1">
    <location>
        <begin position="9"/>
        <end position="40"/>
    </location>
</feature>
<dbReference type="EMBL" id="LZFO01000039">
    <property type="protein sequence ID" value="OFI01570.1"/>
    <property type="molecule type" value="Genomic_DNA"/>
</dbReference>
<accession>A0A1E8EWG4</accession>
<dbReference type="RefSeq" id="WP_070111056.1">
    <property type="nucleotide sequence ID" value="NZ_LZFO01000039.1"/>
</dbReference>